<gene>
    <name evidence="1" type="ORF">KSB_88580</name>
</gene>
<keyword evidence="2" id="KW-1185">Reference proteome</keyword>
<organism evidence="1 2">
    <name type="scientific">Ktedonobacter robiniae</name>
    <dbReference type="NCBI Taxonomy" id="2778365"/>
    <lineage>
        <taxon>Bacteria</taxon>
        <taxon>Bacillati</taxon>
        <taxon>Chloroflexota</taxon>
        <taxon>Ktedonobacteria</taxon>
        <taxon>Ktedonobacterales</taxon>
        <taxon>Ktedonobacteraceae</taxon>
        <taxon>Ktedonobacter</taxon>
    </lineage>
</organism>
<name>A0ABQ3V5T2_9CHLR</name>
<reference evidence="1 2" key="1">
    <citation type="journal article" date="2021" name="Int. J. Syst. Evol. Microbiol.">
        <title>Reticulibacter mediterranei gen. nov., sp. nov., within the new family Reticulibacteraceae fam. nov., and Ktedonospora formicarum gen. nov., sp. nov., Ktedonobacter robiniae sp. nov., Dictyobacter formicarum sp. nov. and Dictyobacter arantiisoli sp. nov., belonging to the class Ktedonobacteria.</title>
        <authorList>
            <person name="Yabe S."/>
            <person name="Zheng Y."/>
            <person name="Wang C.M."/>
            <person name="Sakai Y."/>
            <person name="Abe K."/>
            <person name="Yokota A."/>
            <person name="Donadio S."/>
            <person name="Cavaletti L."/>
            <person name="Monciardini P."/>
        </authorList>
    </citation>
    <scope>NUCLEOTIDE SEQUENCE [LARGE SCALE GENOMIC DNA]</scope>
    <source>
        <strain evidence="1 2">SOSP1-30</strain>
    </source>
</reference>
<sequence length="116" mass="13176">MTSSTPPPFLLGREQAERLLRYMQDFRRSVLTSMPPTHERNTMLRLVQALQGRLLAQIDLGQAQIRLVLDTEEVSALIAMTKSLLVLSEEKPDTVDRAKTITDLGTLYAYLKRIYG</sequence>
<proteinExistence type="predicted"/>
<dbReference type="Proteomes" id="UP000654345">
    <property type="component" value="Unassembled WGS sequence"/>
</dbReference>
<evidence type="ECO:0000313" key="1">
    <source>
        <dbReference type="EMBL" id="GHO60383.1"/>
    </source>
</evidence>
<protein>
    <submittedName>
        <fullName evidence="1">Uncharacterized protein</fullName>
    </submittedName>
</protein>
<comment type="caution">
    <text evidence="1">The sequence shown here is derived from an EMBL/GenBank/DDBJ whole genome shotgun (WGS) entry which is preliminary data.</text>
</comment>
<accession>A0ABQ3V5T2</accession>
<dbReference type="EMBL" id="BNJG01000005">
    <property type="protein sequence ID" value="GHO60383.1"/>
    <property type="molecule type" value="Genomic_DNA"/>
</dbReference>
<evidence type="ECO:0000313" key="2">
    <source>
        <dbReference type="Proteomes" id="UP000654345"/>
    </source>
</evidence>